<dbReference type="KEGG" id="wfu:AXE80_09775"/>
<evidence type="ECO:0000313" key="4">
    <source>
        <dbReference type="EMBL" id="ANW96547.1"/>
    </source>
</evidence>
<dbReference type="InterPro" id="IPR050570">
    <property type="entry name" value="Cell_wall_metabolism_enzyme"/>
</dbReference>
<keyword evidence="5" id="KW-1185">Reference proteome</keyword>
<feature type="domain" description="M23ase beta-sheet core" evidence="3">
    <location>
        <begin position="199"/>
        <end position="295"/>
    </location>
</feature>
<dbReference type="STRING" id="1790137.AXE80_09775"/>
<reference evidence="4 5" key="1">
    <citation type="submission" date="2016-02" db="EMBL/GenBank/DDBJ databases">
        <authorList>
            <person name="Wen L."/>
            <person name="He K."/>
            <person name="Yang H."/>
        </authorList>
    </citation>
    <scope>NUCLEOTIDE SEQUENCE [LARGE SCALE GENOMIC DNA]</scope>
    <source>
        <strain evidence="4 5">CZ1127</strain>
    </source>
</reference>
<dbReference type="GO" id="GO:0004222">
    <property type="term" value="F:metalloendopeptidase activity"/>
    <property type="evidence" value="ECO:0007669"/>
    <property type="project" value="TreeGrafter"/>
</dbReference>
<protein>
    <submittedName>
        <fullName evidence="4">Peptidase M23</fullName>
    </submittedName>
</protein>
<evidence type="ECO:0000259" key="3">
    <source>
        <dbReference type="Pfam" id="PF01551"/>
    </source>
</evidence>
<feature type="coiled-coil region" evidence="1">
    <location>
        <begin position="63"/>
        <end position="90"/>
    </location>
</feature>
<evidence type="ECO:0000256" key="2">
    <source>
        <dbReference type="SAM" id="Phobius"/>
    </source>
</evidence>
<dbReference type="CDD" id="cd12797">
    <property type="entry name" value="M23_peptidase"/>
    <property type="match status" value="1"/>
</dbReference>
<organism evidence="4 5">
    <name type="scientific">Wenyingzhuangia fucanilytica</name>
    <dbReference type="NCBI Taxonomy" id="1790137"/>
    <lineage>
        <taxon>Bacteria</taxon>
        <taxon>Pseudomonadati</taxon>
        <taxon>Bacteroidota</taxon>
        <taxon>Flavobacteriia</taxon>
        <taxon>Flavobacteriales</taxon>
        <taxon>Flavobacteriaceae</taxon>
        <taxon>Wenyingzhuangia</taxon>
    </lineage>
</organism>
<dbReference type="Gene3D" id="2.70.70.10">
    <property type="entry name" value="Glucose Permease (Domain IIA)"/>
    <property type="match status" value="1"/>
</dbReference>
<dbReference type="FunFam" id="2.70.70.10:FF:000006">
    <property type="entry name" value="M23 family peptidase"/>
    <property type="match status" value="1"/>
</dbReference>
<dbReference type="EMBL" id="CP014224">
    <property type="protein sequence ID" value="ANW96547.1"/>
    <property type="molecule type" value="Genomic_DNA"/>
</dbReference>
<keyword evidence="2" id="KW-0812">Transmembrane</keyword>
<dbReference type="Pfam" id="PF01551">
    <property type="entry name" value="Peptidase_M23"/>
    <property type="match status" value="1"/>
</dbReference>
<proteinExistence type="predicted"/>
<keyword evidence="1" id="KW-0175">Coiled coil</keyword>
<evidence type="ECO:0000313" key="5">
    <source>
        <dbReference type="Proteomes" id="UP000092967"/>
    </source>
</evidence>
<sequence length="323" mass="36587">MAKAKFYYDSDTLSYQPVEKNTKRVLRNTILYAFAVFLVGLIGFVAFSTILKSPSERATLKELNNLKFNYELLEKRMEESDAILKEIQQRDNNVYRVIFEAKPISDDERSAGFGGVNRYKNLDGFKNSDLVKEATKKMDILAKRLVIQSKSLDEIVKLAKNKSEMLASIPAIQPVANKDLKRMASGYGVRIHPIYKTRRMHWGMDFSAPQGTNIYATGDGVVKSAKKSRKGFGNHVIINHGFEYETTYAHMSTFYVRAGQKVKRGDLIGLVGSTGSSTAPHLHYEVKKGNQKLNPVYFYHNDLTPEEYEAMLVLSSQENQSLD</sequence>
<accession>A0A1B1Y721</accession>
<dbReference type="SUPFAM" id="SSF51261">
    <property type="entry name" value="Duplicated hybrid motif"/>
    <property type="match status" value="1"/>
</dbReference>
<evidence type="ECO:0000256" key="1">
    <source>
        <dbReference type="SAM" id="Coils"/>
    </source>
</evidence>
<dbReference type="OrthoDB" id="9810477at2"/>
<dbReference type="PANTHER" id="PTHR21666">
    <property type="entry name" value="PEPTIDASE-RELATED"/>
    <property type="match status" value="1"/>
</dbReference>
<dbReference type="Proteomes" id="UP000092967">
    <property type="component" value="Chromosome"/>
</dbReference>
<dbReference type="AlphaFoldDB" id="A0A1B1Y721"/>
<feature type="transmembrane region" description="Helical" evidence="2">
    <location>
        <begin position="30"/>
        <end position="51"/>
    </location>
</feature>
<dbReference type="PANTHER" id="PTHR21666:SF286">
    <property type="entry name" value="LIPOPROTEIN NLPD"/>
    <property type="match status" value="1"/>
</dbReference>
<dbReference type="InterPro" id="IPR016047">
    <property type="entry name" value="M23ase_b-sheet_dom"/>
</dbReference>
<dbReference type="RefSeq" id="WP_068826791.1">
    <property type="nucleotide sequence ID" value="NZ_CP014224.1"/>
</dbReference>
<keyword evidence="2" id="KW-1133">Transmembrane helix</keyword>
<keyword evidence="2" id="KW-0472">Membrane</keyword>
<gene>
    <name evidence="4" type="ORF">AXE80_09775</name>
</gene>
<dbReference type="InterPro" id="IPR011055">
    <property type="entry name" value="Dup_hybrid_motif"/>
</dbReference>
<name>A0A1B1Y721_9FLAO</name>